<organism evidence="5 6">
    <name type="scientific">Crucibulum laeve</name>
    <dbReference type="NCBI Taxonomy" id="68775"/>
    <lineage>
        <taxon>Eukaryota</taxon>
        <taxon>Fungi</taxon>
        <taxon>Dikarya</taxon>
        <taxon>Basidiomycota</taxon>
        <taxon>Agaricomycotina</taxon>
        <taxon>Agaricomycetes</taxon>
        <taxon>Agaricomycetidae</taxon>
        <taxon>Agaricales</taxon>
        <taxon>Agaricineae</taxon>
        <taxon>Nidulariaceae</taxon>
        <taxon>Crucibulum</taxon>
    </lineage>
</organism>
<evidence type="ECO:0000259" key="4">
    <source>
        <dbReference type="SMART" id="SM01117"/>
    </source>
</evidence>
<feature type="transmembrane region" description="Helical" evidence="3">
    <location>
        <begin position="7"/>
        <end position="26"/>
    </location>
</feature>
<evidence type="ECO:0000313" key="6">
    <source>
        <dbReference type="Proteomes" id="UP000308652"/>
    </source>
</evidence>
<gene>
    <name evidence="5" type="ORF">BDQ12DRAFT_619879</name>
</gene>
<dbReference type="GO" id="GO:0005783">
    <property type="term" value="C:endoplasmic reticulum"/>
    <property type="evidence" value="ECO:0007669"/>
    <property type="project" value="TreeGrafter"/>
</dbReference>
<keyword evidence="3" id="KW-0812">Transmembrane</keyword>
<dbReference type="Gene3D" id="3.10.120.10">
    <property type="entry name" value="Cytochrome b5-like heme/steroid binding domain"/>
    <property type="match status" value="1"/>
</dbReference>
<keyword evidence="3" id="KW-1133">Transmembrane helix</keyword>
<keyword evidence="3" id="KW-0472">Membrane</keyword>
<dbReference type="Proteomes" id="UP000308652">
    <property type="component" value="Unassembled WGS sequence"/>
</dbReference>
<dbReference type="InterPro" id="IPR036400">
    <property type="entry name" value="Cyt_B5-like_heme/steroid_sf"/>
</dbReference>
<dbReference type="FunFam" id="3.10.120.10:FF:000003">
    <property type="entry name" value="membrane-associated progesterone receptor component 1"/>
    <property type="match status" value="1"/>
</dbReference>
<dbReference type="OrthoDB" id="899at2759"/>
<accession>A0A5C3MHA5</accession>
<evidence type="ECO:0000313" key="5">
    <source>
        <dbReference type="EMBL" id="TFK44035.1"/>
    </source>
</evidence>
<dbReference type="SMART" id="SM01117">
    <property type="entry name" value="Cyt-b5"/>
    <property type="match status" value="1"/>
</dbReference>
<comment type="similarity">
    <text evidence="1">Belongs to the cytochrome b5 family. MAPR subfamily.</text>
</comment>
<dbReference type="InterPro" id="IPR001199">
    <property type="entry name" value="Cyt_B5-like_heme/steroid-bd"/>
</dbReference>
<reference evidence="5 6" key="1">
    <citation type="journal article" date="2019" name="Nat. Ecol. Evol.">
        <title>Megaphylogeny resolves global patterns of mushroom evolution.</title>
        <authorList>
            <person name="Varga T."/>
            <person name="Krizsan K."/>
            <person name="Foldi C."/>
            <person name="Dima B."/>
            <person name="Sanchez-Garcia M."/>
            <person name="Sanchez-Ramirez S."/>
            <person name="Szollosi G.J."/>
            <person name="Szarkandi J.G."/>
            <person name="Papp V."/>
            <person name="Albert L."/>
            <person name="Andreopoulos W."/>
            <person name="Angelini C."/>
            <person name="Antonin V."/>
            <person name="Barry K.W."/>
            <person name="Bougher N.L."/>
            <person name="Buchanan P."/>
            <person name="Buyck B."/>
            <person name="Bense V."/>
            <person name="Catcheside P."/>
            <person name="Chovatia M."/>
            <person name="Cooper J."/>
            <person name="Damon W."/>
            <person name="Desjardin D."/>
            <person name="Finy P."/>
            <person name="Geml J."/>
            <person name="Haridas S."/>
            <person name="Hughes K."/>
            <person name="Justo A."/>
            <person name="Karasinski D."/>
            <person name="Kautmanova I."/>
            <person name="Kiss B."/>
            <person name="Kocsube S."/>
            <person name="Kotiranta H."/>
            <person name="LaButti K.M."/>
            <person name="Lechner B.E."/>
            <person name="Liimatainen K."/>
            <person name="Lipzen A."/>
            <person name="Lukacs Z."/>
            <person name="Mihaltcheva S."/>
            <person name="Morgado L.N."/>
            <person name="Niskanen T."/>
            <person name="Noordeloos M.E."/>
            <person name="Ohm R.A."/>
            <person name="Ortiz-Santana B."/>
            <person name="Ovrebo C."/>
            <person name="Racz N."/>
            <person name="Riley R."/>
            <person name="Savchenko A."/>
            <person name="Shiryaev A."/>
            <person name="Soop K."/>
            <person name="Spirin V."/>
            <person name="Szebenyi C."/>
            <person name="Tomsovsky M."/>
            <person name="Tulloss R.E."/>
            <person name="Uehling J."/>
            <person name="Grigoriev I.V."/>
            <person name="Vagvolgyi C."/>
            <person name="Papp T."/>
            <person name="Martin F.M."/>
            <person name="Miettinen O."/>
            <person name="Hibbett D.S."/>
            <person name="Nagy L.G."/>
        </authorList>
    </citation>
    <scope>NUCLEOTIDE SEQUENCE [LARGE SCALE GENOMIC DNA]</scope>
    <source>
        <strain evidence="5 6">CBS 166.37</strain>
    </source>
</reference>
<dbReference type="GO" id="GO:0016020">
    <property type="term" value="C:membrane"/>
    <property type="evidence" value="ECO:0007669"/>
    <property type="project" value="TreeGrafter"/>
</dbReference>
<dbReference type="PANTHER" id="PTHR10281:SF115">
    <property type="entry name" value="BINDING PROTEIN, PUTATIVE (AFU_ORTHOLOGUE AFUA_4G06240)-RELATED"/>
    <property type="match status" value="1"/>
</dbReference>
<keyword evidence="6" id="KW-1185">Reference proteome</keyword>
<dbReference type="Pfam" id="PF00173">
    <property type="entry name" value="Cyt-b5"/>
    <property type="match status" value="1"/>
</dbReference>
<sequence length="165" mass="18114">MLSIQSLVIYGLALVIPAAYLSFRLFSKPPSAAVPAENTEKPLKSIMQPPRQDLAPPKDDPFTTEQLKAYDGTDSSKPIYVAIKGTIFDVSHKVDVYGPGRSYNIFAGKDGSRGLGMSSLKPEDAVADYSVLDEKDTKVLDDWYKFFSDRYNIVGRVVDGPSANM</sequence>
<dbReference type="PANTHER" id="PTHR10281">
    <property type="entry name" value="MEMBRANE-ASSOCIATED PROGESTERONE RECEPTOR COMPONENT-RELATED"/>
    <property type="match status" value="1"/>
</dbReference>
<dbReference type="AlphaFoldDB" id="A0A5C3MHA5"/>
<evidence type="ECO:0000256" key="2">
    <source>
        <dbReference type="SAM" id="MobiDB-lite"/>
    </source>
</evidence>
<feature type="region of interest" description="Disordered" evidence="2">
    <location>
        <begin position="34"/>
        <end position="65"/>
    </location>
</feature>
<protein>
    <submittedName>
        <fullName evidence="5">Cytochrome b5</fullName>
    </submittedName>
</protein>
<evidence type="ECO:0000256" key="1">
    <source>
        <dbReference type="ARBA" id="ARBA00038357"/>
    </source>
</evidence>
<feature type="domain" description="Cytochrome b5 heme-binding" evidence="4">
    <location>
        <begin position="62"/>
        <end position="158"/>
    </location>
</feature>
<proteinExistence type="inferred from homology"/>
<dbReference type="STRING" id="68775.A0A5C3MHA5"/>
<dbReference type="InterPro" id="IPR050577">
    <property type="entry name" value="MAPR/NEUFC/NENF-like"/>
</dbReference>
<name>A0A5C3MHA5_9AGAR</name>
<dbReference type="GO" id="GO:0020037">
    <property type="term" value="F:heme binding"/>
    <property type="evidence" value="ECO:0007669"/>
    <property type="project" value="UniProtKB-ARBA"/>
</dbReference>
<feature type="non-terminal residue" evidence="5">
    <location>
        <position position="1"/>
    </location>
</feature>
<dbReference type="SUPFAM" id="SSF55856">
    <property type="entry name" value="Cytochrome b5-like heme/steroid binding domain"/>
    <property type="match status" value="1"/>
</dbReference>
<dbReference type="EMBL" id="ML213590">
    <property type="protein sequence ID" value="TFK44035.1"/>
    <property type="molecule type" value="Genomic_DNA"/>
</dbReference>
<evidence type="ECO:0000256" key="3">
    <source>
        <dbReference type="SAM" id="Phobius"/>
    </source>
</evidence>